<dbReference type="EMBL" id="PNFV01000007">
    <property type="protein sequence ID" value="PMB82260.1"/>
    <property type="molecule type" value="Genomic_DNA"/>
</dbReference>
<reference evidence="2 3" key="1">
    <citation type="submission" date="2017-09" db="EMBL/GenBank/DDBJ databases">
        <title>Bacterial strain isolated from the female urinary microbiota.</title>
        <authorList>
            <person name="Thomas-White K."/>
            <person name="Kumar N."/>
            <person name="Forster S."/>
            <person name="Putonti C."/>
            <person name="Lawley T."/>
            <person name="Wolfe A.J."/>
        </authorList>
    </citation>
    <scope>NUCLEOTIDE SEQUENCE [LARGE SCALE GENOMIC DNA]</scope>
    <source>
        <strain evidence="2 3">UMB0683</strain>
    </source>
</reference>
<dbReference type="AlphaFoldDB" id="A0A2J6NLR3"/>
<dbReference type="SUPFAM" id="SSF51726">
    <property type="entry name" value="UROD/MetE-like"/>
    <property type="match status" value="1"/>
</dbReference>
<dbReference type="OrthoDB" id="7375127at2"/>
<organism evidence="2 3">
    <name type="scientific">Limosilactobacillus pontis</name>
    <dbReference type="NCBI Taxonomy" id="35787"/>
    <lineage>
        <taxon>Bacteria</taxon>
        <taxon>Bacillati</taxon>
        <taxon>Bacillota</taxon>
        <taxon>Bacilli</taxon>
        <taxon>Lactobacillales</taxon>
        <taxon>Lactobacillaceae</taxon>
        <taxon>Limosilactobacillus</taxon>
    </lineage>
</organism>
<dbReference type="InterPro" id="IPR038071">
    <property type="entry name" value="UROD/MetE-like_sf"/>
</dbReference>
<dbReference type="Pfam" id="PF01208">
    <property type="entry name" value="URO-D"/>
    <property type="match status" value="1"/>
</dbReference>
<gene>
    <name evidence="2" type="ORF">CK797_06720</name>
</gene>
<accession>A0A2J6NLR3</accession>
<dbReference type="InterPro" id="IPR000257">
    <property type="entry name" value="Uroporphyrinogen_deCOase"/>
</dbReference>
<dbReference type="Gene3D" id="3.20.20.210">
    <property type="match status" value="1"/>
</dbReference>
<name>A0A2J6NLR3_9LACO</name>
<proteinExistence type="predicted"/>
<evidence type="ECO:0000313" key="2">
    <source>
        <dbReference type="EMBL" id="PMB82260.1"/>
    </source>
</evidence>
<dbReference type="Proteomes" id="UP000239920">
    <property type="component" value="Unassembled WGS sequence"/>
</dbReference>
<evidence type="ECO:0000313" key="3">
    <source>
        <dbReference type="Proteomes" id="UP000239920"/>
    </source>
</evidence>
<evidence type="ECO:0000259" key="1">
    <source>
        <dbReference type="Pfam" id="PF01208"/>
    </source>
</evidence>
<protein>
    <submittedName>
        <fullName evidence="2">Uroporphyrinogen decarboxylase</fullName>
    </submittedName>
</protein>
<comment type="caution">
    <text evidence="2">The sequence shown here is derived from an EMBL/GenBank/DDBJ whole genome shotgun (WGS) entry which is preliminary data.</text>
</comment>
<dbReference type="GO" id="GO:0006779">
    <property type="term" value="P:porphyrin-containing compound biosynthetic process"/>
    <property type="evidence" value="ECO:0007669"/>
    <property type="project" value="InterPro"/>
</dbReference>
<dbReference type="RefSeq" id="WP_104688987.1">
    <property type="nucleotide sequence ID" value="NZ_JBKTHY010000007.1"/>
</dbReference>
<sequence>MTLHRETVLKALHNENVDQVPASFWRHFADNEFTNAATDSSVLDTNLTGHRNYYQAVDVDFAKTMLDGYFPYPFPGVKDPKNLVDLHNLRPIADNDPWLTGQVALAKQQKRIAGDRPTFVTMFSPLFLLKWALIEHYQEPLLLADKRFADMYEQDPQLILHVLKVISDDQKKVARALMAGSNIDGIYYSTQEIQDERTQTPRFFTEVMEPVDIDVQNAINAVSPLNILHICGFDGADNHLDWFVNYPLQVINWATETDGYTLAAGKKLFGDRPVMGGFDNSTKGILYSGTKQQIQEKVHSLIAEAGKKGVLLGADCTVPRDINYDHLRWAIEAAHN</sequence>
<dbReference type="GO" id="GO:0004853">
    <property type="term" value="F:uroporphyrinogen decarboxylase activity"/>
    <property type="evidence" value="ECO:0007669"/>
    <property type="project" value="InterPro"/>
</dbReference>
<feature type="domain" description="Uroporphyrinogen decarboxylase (URO-D)" evidence="1">
    <location>
        <begin position="148"/>
        <end position="336"/>
    </location>
</feature>